<reference evidence="11" key="1">
    <citation type="submission" date="2025-08" db="UniProtKB">
        <authorList>
            <consortium name="Ensembl"/>
        </authorList>
    </citation>
    <scope>IDENTIFICATION</scope>
</reference>
<dbReference type="InterPro" id="IPR051587">
    <property type="entry name" value="Adhesion_GPCR"/>
</dbReference>
<dbReference type="FunFam" id="1.20.1070.10:FF:000058">
    <property type="entry name" value="Adhesion G protein-coupled receptor F5"/>
    <property type="match status" value="1"/>
</dbReference>
<keyword evidence="4 8" id="KW-1133">Transmembrane helix</keyword>
<evidence type="ECO:0000256" key="5">
    <source>
        <dbReference type="ARBA" id="ARBA00023136"/>
    </source>
</evidence>
<dbReference type="InterPro" id="IPR000832">
    <property type="entry name" value="GPCR_2_secretin-like"/>
</dbReference>
<dbReference type="PANTHER" id="PTHR45813:SF8">
    <property type="entry name" value="IG-LIKE DOMAIN-CONTAINING PROTEIN"/>
    <property type="match status" value="1"/>
</dbReference>
<feature type="transmembrane region" description="Helical" evidence="8">
    <location>
        <begin position="267"/>
        <end position="290"/>
    </location>
</feature>
<feature type="domain" description="G-protein coupled receptors family 2 profile 2" evidence="10">
    <location>
        <begin position="186"/>
        <end position="438"/>
    </location>
</feature>
<keyword evidence="5 8" id="KW-0472">Membrane</keyword>
<feature type="transmembrane region" description="Helical" evidence="8">
    <location>
        <begin position="388"/>
        <end position="408"/>
    </location>
</feature>
<evidence type="ECO:0000256" key="4">
    <source>
        <dbReference type="ARBA" id="ARBA00022989"/>
    </source>
</evidence>
<evidence type="ECO:0000256" key="3">
    <source>
        <dbReference type="ARBA" id="ARBA00022692"/>
    </source>
</evidence>
<organism evidence="11 12">
    <name type="scientific">Leptobrachium leishanense</name>
    <name type="common">Leishan spiny toad</name>
    <dbReference type="NCBI Taxonomy" id="445787"/>
    <lineage>
        <taxon>Eukaryota</taxon>
        <taxon>Metazoa</taxon>
        <taxon>Chordata</taxon>
        <taxon>Craniata</taxon>
        <taxon>Vertebrata</taxon>
        <taxon>Euteleostomi</taxon>
        <taxon>Amphibia</taxon>
        <taxon>Batrachia</taxon>
        <taxon>Anura</taxon>
        <taxon>Pelobatoidea</taxon>
        <taxon>Megophryidae</taxon>
        <taxon>Leptobrachium</taxon>
    </lineage>
</organism>
<keyword evidence="3 8" id="KW-0812">Transmembrane</keyword>
<dbReference type="InterPro" id="IPR017981">
    <property type="entry name" value="GPCR_2-like_7TM"/>
</dbReference>
<feature type="transmembrane region" description="Helical" evidence="8">
    <location>
        <begin position="340"/>
        <end position="367"/>
    </location>
</feature>
<keyword evidence="6" id="KW-1015">Disulfide bond</keyword>
<name>A0A8C5MQH9_9ANUR</name>
<dbReference type="OrthoDB" id="10040049at2759"/>
<evidence type="ECO:0000256" key="6">
    <source>
        <dbReference type="ARBA" id="ARBA00023157"/>
    </source>
</evidence>
<dbReference type="GO" id="GO:0016020">
    <property type="term" value="C:membrane"/>
    <property type="evidence" value="ECO:0007669"/>
    <property type="project" value="UniProtKB-SubCell"/>
</dbReference>
<proteinExistence type="inferred from homology"/>
<dbReference type="GO" id="GO:0004930">
    <property type="term" value="F:G protein-coupled receptor activity"/>
    <property type="evidence" value="ECO:0007669"/>
    <property type="project" value="InterPro"/>
</dbReference>
<evidence type="ECO:0000259" key="10">
    <source>
        <dbReference type="PROSITE" id="PS50261"/>
    </source>
</evidence>
<evidence type="ECO:0000256" key="2">
    <source>
        <dbReference type="ARBA" id="ARBA00007343"/>
    </source>
</evidence>
<comment type="similarity">
    <text evidence="2">Belongs to the G-protein coupled receptor 2 family. Adhesion G-protein coupled receptor (ADGR) subfamily.</text>
</comment>
<dbReference type="SMART" id="SM00303">
    <property type="entry name" value="GPS"/>
    <property type="match status" value="1"/>
</dbReference>
<keyword evidence="12" id="KW-1185">Reference proteome</keyword>
<dbReference type="AlphaFoldDB" id="A0A8C5MQH9"/>
<sequence length="468" mass="51971">MENIFAEMKVTNESFNISYGVVNFHCAVASCKDVENGIFMVLDSNSNVSLPDYDGEEDSSGDCYVNAVSMSYQPKNGSFNSQYGSQDTSMQGYYLVGEIMTKVLIVGDRNYHDANINMTFKCTEAPCDEKSQCVFWDFLSNMWSTEGCITQVTNGITKCDCNHLTSFAVLMSNSDEPDDPQNTQALDIITRVGLAISILSLIICIVFQLILLSSSGNLTASYRHISTLNISAFLLISNISFLASSFLDPVTQNDICVAFTFCTHFSTLAFFCWTMVQGLFLVCRLVFVFHHVTKREFVGLSVVLGYLCPIIIAMATYLVYSPTKNYRKHDACWLNISSGATLVFTIPVIIIMSVNVLVLIVVIRKLLRPSISEGGGEDEEAVKKMVKAIVFCTPQFGLTWAIGIPLLTKGNSLVLKYMFVLLNPIQGFFILLFTCLLDKKVCIAGVHCAESPCVYPPRIRSVVYYDML</sequence>
<dbReference type="GO" id="GO:0007166">
    <property type="term" value="P:cell surface receptor signaling pathway"/>
    <property type="evidence" value="ECO:0007669"/>
    <property type="project" value="InterPro"/>
</dbReference>
<feature type="transmembrane region" description="Helical" evidence="8">
    <location>
        <begin position="297"/>
        <end position="320"/>
    </location>
</feature>
<keyword evidence="7" id="KW-0325">Glycoprotein</keyword>
<dbReference type="PRINTS" id="PR00249">
    <property type="entry name" value="GPCRSECRETIN"/>
</dbReference>
<dbReference type="InterPro" id="IPR046338">
    <property type="entry name" value="GAIN_dom_sf"/>
</dbReference>
<accession>A0A8C5MQH9</accession>
<protein>
    <submittedName>
        <fullName evidence="11">Uncharacterized protein</fullName>
    </submittedName>
</protein>
<reference evidence="11" key="2">
    <citation type="submission" date="2025-09" db="UniProtKB">
        <authorList>
            <consortium name="Ensembl"/>
        </authorList>
    </citation>
    <scope>IDENTIFICATION</scope>
</reference>
<evidence type="ECO:0000256" key="1">
    <source>
        <dbReference type="ARBA" id="ARBA00004141"/>
    </source>
</evidence>
<evidence type="ECO:0000313" key="11">
    <source>
        <dbReference type="Ensembl" id="ENSLLEP00000016387.1"/>
    </source>
</evidence>
<dbReference type="GO" id="GO:0007189">
    <property type="term" value="P:adenylate cyclase-activating G protein-coupled receptor signaling pathway"/>
    <property type="evidence" value="ECO:0007669"/>
    <property type="project" value="TreeGrafter"/>
</dbReference>
<feature type="transmembrane region" description="Helical" evidence="8">
    <location>
        <begin position="414"/>
        <end position="437"/>
    </location>
</feature>
<dbReference type="Pfam" id="PF00002">
    <property type="entry name" value="7tm_2"/>
    <property type="match status" value="1"/>
</dbReference>
<dbReference type="PANTHER" id="PTHR45813">
    <property type="entry name" value="IG-LIKE DOMAIN-CONTAINING PROTEIN"/>
    <property type="match status" value="1"/>
</dbReference>
<evidence type="ECO:0000256" key="7">
    <source>
        <dbReference type="ARBA" id="ARBA00023180"/>
    </source>
</evidence>
<evidence type="ECO:0000313" key="12">
    <source>
        <dbReference type="Proteomes" id="UP000694569"/>
    </source>
</evidence>
<feature type="transmembrane region" description="Helical" evidence="8">
    <location>
        <begin position="192"/>
        <end position="213"/>
    </location>
</feature>
<dbReference type="PROSITE" id="PS50221">
    <property type="entry name" value="GAIN_B"/>
    <property type="match status" value="1"/>
</dbReference>
<evidence type="ECO:0000259" key="9">
    <source>
        <dbReference type="PROSITE" id="PS50221"/>
    </source>
</evidence>
<dbReference type="Proteomes" id="UP000694569">
    <property type="component" value="Unplaced"/>
</dbReference>
<dbReference type="Gene3D" id="2.60.220.50">
    <property type="match status" value="1"/>
</dbReference>
<dbReference type="Gene3D" id="1.20.1070.10">
    <property type="entry name" value="Rhodopsin 7-helix transmembrane proteins"/>
    <property type="match status" value="1"/>
</dbReference>
<evidence type="ECO:0000256" key="8">
    <source>
        <dbReference type="SAM" id="Phobius"/>
    </source>
</evidence>
<comment type="subcellular location">
    <subcellularLocation>
        <location evidence="1">Membrane</location>
        <topology evidence="1">Multi-pass membrane protein</topology>
    </subcellularLocation>
</comment>
<dbReference type="InterPro" id="IPR057244">
    <property type="entry name" value="GAIN_B"/>
</dbReference>
<dbReference type="Ensembl" id="ENSLLET00000017011.1">
    <property type="protein sequence ID" value="ENSLLEP00000016387.1"/>
    <property type="gene ID" value="ENSLLEG00000010412.1"/>
</dbReference>
<feature type="domain" description="GAIN-B" evidence="9">
    <location>
        <begin position="13"/>
        <end position="177"/>
    </location>
</feature>
<feature type="transmembrane region" description="Helical" evidence="8">
    <location>
        <begin position="225"/>
        <end position="247"/>
    </location>
</feature>
<dbReference type="InterPro" id="IPR000203">
    <property type="entry name" value="GPS"/>
</dbReference>
<dbReference type="PROSITE" id="PS50261">
    <property type="entry name" value="G_PROTEIN_RECEP_F2_4"/>
    <property type="match status" value="1"/>
</dbReference>
<dbReference type="GeneTree" id="ENSGT00940000154603"/>
<dbReference type="Pfam" id="PF01825">
    <property type="entry name" value="GPS"/>
    <property type="match status" value="1"/>
</dbReference>